<dbReference type="Gene3D" id="3.90.930.60">
    <property type="match status" value="1"/>
</dbReference>
<dbReference type="NCBIfam" id="TIGR00702">
    <property type="entry name" value="YcaO-type kinase domain"/>
    <property type="match status" value="1"/>
</dbReference>
<dbReference type="InterPro" id="IPR027624">
    <property type="entry name" value="TOMM_cyclo_SagD"/>
</dbReference>
<evidence type="ECO:0000313" key="4">
    <source>
        <dbReference type="Proteomes" id="UP000199009"/>
    </source>
</evidence>
<keyword evidence="3" id="KW-0808">Transferase</keyword>
<dbReference type="RefSeq" id="WP_157681829.1">
    <property type="nucleotide sequence ID" value="NZ_LT629692.1"/>
</dbReference>
<evidence type="ECO:0000259" key="2">
    <source>
        <dbReference type="PROSITE" id="PS51664"/>
    </source>
</evidence>
<proteinExistence type="predicted"/>
<dbReference type="NCBIfam" id="TIGR03604">
    <property type="entry name" value="TOMM_cyclo_SagD"/>
    <property type="match status" value="1"/>
</dbReference>
<dbReference type="Gene3D" id="3.40.50.720">
    <property type="entry name" value="NAD(P)-binding Rossmann-like Domain"/>
    <property type="match status" value="1"/>
</dbReference>
<dbReference type="Gene3D" id="3.30.160.660">
    <property type="match status" value="1"/>
</dbReference>
<accession>A0A1G7YH87</accession>
<feature type="compositionally biased region" description="Basic and acidic residues" evidence="1">
    <location>
        <begin position="335"/>
        <end position="344"/>
    </location>
</feature>
<protein>
    <submittedName>
        <fullName evidence="3">Ribosomal protein S12 methylthiotransferase accessory factor</fullName>
    </submittedName>
</protein>
<feature type="region of interest" description="Disordered" evidence="1">
    <location>
        <begin position="320"/>
        <end position="351"/>
    </location>
</feature>
<dbReference type="OrthoDB" id="2379922at2"/>
<dbReference type="Gene3D" id="3.30.1330.230">
    <property type="match status" value="1"/>
</dbReference>
<feature type="region of interest" description="Disordered" evidence="1">
    <location>
        <begin position="1"/>
        <end position="28"/>
    </location>
</feature>
<dbReference type="AlphaFoldDB" id="A0A1G7YH87"/>
<dbReference type="InterPro" id="IPR003776">
    <property type="entry name" value="YcaO-like_dom"/>
</dbReference>
<sequence>MSIADTTTRPGSTSGSTTTMTVDSDAEADPRWMVDPRVVLRPLDADGLVVLRGDEPVLLRGDVFKAIAEQLDGTRTSDEVVAAIGARVPAARTYYALEQLRRRGVIVEAAASDSLARRALWSAVSGTDAPADSARNTVSMFATADVPDAVLEAAAGGMRADAATVQISRVLPDLTDAPDLLVVLAADYTDPVLEQLNRDALAEGVPWLLVRPDGSAPWIGPVFRPGESACWECLMNRRRMHRRIHAVLDAADGHWMPMPIVSTEQTAELVGRMVAMEVSKVLRGVRPPAEEGAPEGSDYITELRVADWSMTQHVVVRRPQCPECGDPTPPASARVEPRAEHVRGGNDGGLRTVSAEETYRRYRHHVSSLSGAVVELAEQPTPYEGVHVWYSGSNLGLAPKDLLTLERSLRAVTAGKGTTREQARTGALAEALERYSSSRHGEERTVRGSLRSLGAAAIHPNDAMLFSDEQLDDAALRQRTRTSWFNSVPARFDEDADIEWTPVWSLTHEREALLPTAYCYYGTPGDRGMGIVADSNGCAAGNTLTEAILQGFFELVERDAVAVWWYNRLQRPAVDLASFDDPWIDAMVQEYASKGREVWAIDLTTDLGIPTFAAISRRTVGAFEAPLLGFGAHLDPRIAILRALGEINQMSPVDADLEDATKRASDRELMTWLRTATIENQPYLVPDPAAPRWCADEHPDQTGADLAEDVRICRERVERSGMAMYVLDQTRPDIGLPVVRVVVPGLRPFWSRYGPGRLYDLPVQLGWLDRANTRADLNPIPFFL</sequence>
<keyword evidence="4" id="KW-1185">Reference proteome</keyword>
<gene>
    <name evidence="3" type="ORF">SAMN04489810_1757</name>
</gene>
<keyword evidence="3" id="KW-0687">Ribonucleoprotein</keyword>
<dbReference type="Proteomes" id="UP000199009">
    <property type="component" value="Chromosome I"/>
</dbReference>
<feature type="domain" description="YcaO" evidence="2">
    <location>
        <begin position="415"/>
        <end position="784"/>
    </location>
</feature>
<dbReference type="EMBL" id="LT629692">
    <property type="protein sequence ID" value="SDG95891.1"/>
    <property type="molecule type" value="Genomic_DNA"/>
</dbReference>
<organism evidence="3 4">
    <name type="scientific">Microbacterium pygmaeum</name>
    <dbReference type="NCBI Taxonomy" id="370764"/>
    <lineage>
        <taxon>Bacteria</taxon>
        <taxon>Bacillati</taxon>
        <taxon>Actinomycetota</taxon>
        <taxon>Actinomycetes</taxon>
        <taxon>Micrococcales</taxon>
        <taxon>Microbacteriaceae</taxon>
        <taxon>Microbacterium</taxon>
    </lineage>
</organism>
<dbReference type="Gene3D" id="3.30.40.250">
    <property type="match status" value="1"/>
</dbReference>
<reference evidence="3 4" key="1">
    <citation type="submission" date="2016-10" db="EMBL/GenBank/DDBJ databases">
        <authorList>
            <person name="de Groot N.N."/>
        </authorList>
    </citation>
    <scope>NUCLEOTIDE SEQUENCE [LARGE SCALE GENOMIC DNA]</scope>
    <source>
        <strain evidence="3 4">DSM 23142</strain>
    </source>
</reference>
<dbReference type="STRING" id="370764.SAMN04489810_1757"/>
<dbReference type="GO" id="GO:0016740">
    <property type="term" value="F:transferase activity"/>
    <property type="evidence" value="ECO:0007669"/>
    <property type="project" value="UniProtKB-KW"/>
</dbReference>
<evidence type="ECO:0000313" key="3">
    <source>
        <dbReference type="EMBL" id="SDG95891.1"/>
    </source>
</evidence>
<dbReference type="PROSITE" id="PS51664">
    <property type="entry name" value="YCAO"/>
    <property type="match status" value="1"/>
</dbReference>
<dbReference type="NCBIfam" id="TIGR03882">
    <property type="entry name" value="cyclo_dehyd_2"/>
    <property type="match status" value="1"/>
</dbReference>
<dbReference type="InterPro" id="IPR022291">
    <property type="entry name" value="Bacteriocin_synth_cyclodeHase"/>
</dbReference>
<dbReference type="PANTHER" id="PTHR37809:SF1">
    <property type="entry name" value="RIBOSOMAL PROTEIN S12 METHYLTHIOTRANSFERASE ACCESSORY FACTOR YCAO"/>
    <property type="match status" value="1"/>
</dbReference>
<name>A0A1G7YH87_9MICO</name>
<evidence type="ECO:0000256" key="1">
    <source>
        <dbReference type="SAM" id="MobiDB-lite"/>
    </source>
</evidence>
<feature type="compositionally biased region" description="Low complexity" evidence="1">
    <location>
        <begin position="1"/>
        <end position="21"/>
    </location>
</feature>
<dbReference type="PANTHER" id="PTHR37809">
    <property type="entry name" value="RIBOSOMAL PROTEIN S12 METHYLTHIOTRANSFERASE ACCESSORY FACTOR YCAO"/>
    <property type="match status" value="1"/>
</dbReference>
<dbReference type="GO" id="GO:0005840">
    <property type="term" value="C:ribosome"/>
    <property type="evidence" value="ECO:0007669"/>
    <property type="project" value="UniProtKB-KW"/>
</dbReference>
<dbReference type="Pfam" id="PF02624">
    <property type="entry name" value="YcaO"/>
    <property type="match status" value="1"/>
</dbReference>
<keyword evidence="3" id="KW-0689">Ribosomal protein</keyword>